<comment type="caution">
    <text evidence="1">The sequence shown here is derived from an EMBL/GenBank/DDBJ whole genome shotgun (WGS) entry which is preliminary data.</text>
</comment>
<name>A0ABT6KMC9_9MICO</name>
<evidence type="ECO:0000313" key="1">
    <source>
        <dbReference type="EMBL" id="MDH6180593.1"/>
    </source>
</evidence>
<reference evidence="1 2" key="1">
    <citation type="submission" date="2023-04" db="EMBL/GenBank/DDBJ databases">
        <title>Genome Encyclopedia of Bacteria and Archaea VI: Functional Genomics of Type Strains.</title>
        <authorList>
            <person name="Whitman W."/>
        </authorList>
    </citation>
    <scope>NUCLEOTIDE SEQUENCE [LARGE SCALE GENOMIC DNA]</scope>
    <source>
        <strain evidence="1 2">SG_E_30_P1</strain>
    </source>
</reference>
<gene>
    <name evidence="1" type="ORF">M2152_000775</name>
</gene>
<keyword evidence="2" id="KW-1185">Reference proteome</keyword>
<sequence length="237" mass="26827">MTPDQYFSHTTAAILLGLRMPEGFREPTLHVTSVRPRRAPRLSGVSGHDSGPRDLVWLDGIPVLNPIDTWLQLAARFGLDDVIVMGDGLVRRLRPITTLERLGELIHGYRGRGSRRLRDAISLMRHATDSARETTLRLVVVRAGFPEPEVNGVIRNRHGAVVAHGDLVFRPFRTILEYEGRHHGESERQFSIDIARLDELMDEEWRVIRVDKALMARRATLLGKIDRALRKGGWSPT</sequence>
<protein>
    <recommendedName>
        <fullName evidence="3">DUF559 domain-containing protein</fullName>
    </recommendedName>
</protein>
<accession>A0ABT6KMC9</accession>
<dbReference type="RefSeq" id="WP_322132940.1">
    <property type="nucleotide sequence ID" value="NZ_CP085036.1"/>
</dbReference>
<dbReference type="EMBL" id="JARXVQ010000001">
    <property type="protein sequence ID" value="MDH6180593.1"/>
    <property type="molecule type" value="Genomic_DNA"/>
</dbReference>
<evidence type="ECO:0000313" key="2">
    <source>
        <dbReference type="Proteomes" id="UP001160142"/>
    </source>
</evidence>
<dbReference type="Proteomes" id="UP001160142">
    <property type="component" value="Unassembled WGS sequence"/>
</dbReference>
<evidence type="ECO:0008006" key="3">
    <source>
        <dbReference type="Google" id="ProtNLM"/>
    </source>
</evidence>
<proteinExistence type="predicted"/>
<organism evidence="1 2">
    <name type="scientific">Antiquaquibacter oligotrophicus</name>
    <dbReference type="NCBI Taxonomy" id="2880260"/>
    <lineage>
        <taxon>Bacteria</taxon>
        <taxon>Bacillati</taxon>
        <taxon>Actinomycetota</taxon>
        <taxon>Actinomycetes</taxon>
        <taxon>Micrococcales</taxon>
        <taxon>Microbacteriaceae</taxon>
        <taxon>Antiquaquibacter</taxon>
    </lineage>
</organism>